<reference evidence="7 8" key="1">
    <citation type="submission" date="2019-05" db="EMBL/GenBank/DDBJ databases">
        <title>Sporisorium graminicola CBS 10092 draft sequencing and annotation.</title>
        <authorList>
            <person name="Solano-Gonzalez S."/>
            <person name="Caddick M.X."/>
            <person name="Darby A."/>
        </authorList>
    </citation>
    <scope>NUCLEOTIDE SEQUENCE [LARGE SCALE GENOMIC DNA]</scope>
    <source>
        <strain evidence="7 8">CBS 10092</strain>
    </source>
</reference>
<feature type="compositionally biased region" description="Low complexity" evidence="5">
    <location>
        <begin position="148"/>
        <end position="162"/>
    </location>
</feature>
<accession>A0A4U7KPW2</accession>
<dbReference type="InterPro" id="IPR001876">
    <property type="entry name" value="Znf_RanBP2"/>
</dbReference>
<dbReference type="KEGG" id="sgra:EX895_004831"/>
<feature type="compositionally biased region" description="Low complexity" evidence="5">
    <location>
        <begin position="349"/>
        <end position="370"/>
    </location>
</feature>
<evidence type="ECO:0000256" key="4">
    <source>
        <dbReference type="PROSITE-ProRule" id="PRU00322"/>
    </source>
</evidence>
<dbReference type="OrthoDB" id="448399at2759"/>
<dbReference type="Gene3D" id="4.10.1060.10">
    <property type="entry name" value="Zinc finger, RanBP2-type"/>
    <property type="match status" value="1"/>
</dbReference>
<dbReference type="PROSITE" id="PS50199">
    <property type="entry name" value="ZF_RANBP2_2"/>
    <property type="match status" value="1"/>
</dbReference>
<name>A0A4U7KPW2_9BASI</name>
<evidence type="ECO:0000256" key="3">
    <source>
        <dbReference type="ARBA" id="ARBA00022833"/>
    </source>
</evidence>
<dbReference type="Proteomes" id="UP000306050">
    <property type="component" value="Chromosome SGRAM_5"/>
</dbReference>
<evidence type="ECO:0000256" key="1">
    <source>
        <dbReference type="ARBA" id="ARBA00022723"/>
    </source>
</evidence>
<keyword evidence="3" id="KW-0862">Zinc</keyword>
<dbReference type="EMBL" id="SRRM01000018">
    <property type="protein sequence ID" value="TKY86006.1"/>
    <property type="molecule type" value="Genomic_DNA"/>
</dbReference>
<sequence length="576" mass="62420">MTCLPPVRRFEDGSSMPEFGKSDVVGDQQLRGNTMHNPCSQYDGAVSSLSSSFNGLTLREQHGRNSTKSEDAASLCLISTLTDPVQPAPLLIPLQPTGAGVALTSVVETLSSKGSKAAAEDPETLAAAYKLHQWGIGIGPGINPKVVSSRNGTNGRGRSTGSEPPIINTGNSGPMCVQAGDWICTSCGFVNWRRRDVCICCFPHAGGNKISRSIQGGEILAKRLAAGLDTDTDEYRRSVQALCSDKARRGFDTYIQPSVVHELPRNPLQTCAGGSPPMRASASISQSDESNIHASNVLGIHMGSNMQSPWRQSMGRPANLPDYFTAGHNHLQQHNMHGQRQSQPPTPMQHPQHQLLLQHQRQQQQQQQQHFGVDYNHSPYKTYSPQMMSWMTKPGTTSDSVDYECPGLTQQSSDSSAHSTQFMMDAPSGRISLSCSRAQTGAPELFQQHQQQQQQQTVCRVPSQQHNLPNRSQTTGWSHCQHTSHEASSGLPRDIWAPAPKRPTLVPVDPEDVSKEKRAKPQPIGTRTGGCGGGGGSAAGSSIHGGKHNITELDGRKDDKNRITVNNDDNKDQQLT</sequence>
<keyword evidence="1" id="KW-0479">Metal-binding</keyword>
<evidence type="ECO:0000313" key="7">
    <source>
        <dbReference type="EMBL" id="TKY86006.1"/>
    </source>
</evidence>
<keyword evidence="2 4" id="KW-0863">Zinc-finger</keyword>
<dbReference type="PROSITE" id="PS01358">
    <property type="entry name" value="ZF_RANBP2_1"/>
    <property type="match status" value="1"/>
</dbReference>
<feature type="region of interest" description="Disordered" evidence="5">
    <location>
        <begin position="146"/>
        <end position="167"/>
    </location>
</feature>
<dbReference type="GO" id="GO:0008270">
    <property type="term" value="F:zinc ion binding"/>
    <property type="evidence" value="ECO:0007669"/>
    <property type="project" value="UniProtKB-KW"/>
</dbReference>
<dbReference type="GeneID" id="40727726"/>
<feature type="region of interest" description="Disordered" evidence="5">
    <location>
        <begin position="333"/>
        <end position="370"/>
    </location>
</feature>
<feature type="region of interest" description="Disordered" evidence="5">
    <location>
        <begin position="465"/>
        <end position="576"/>
    </location>
</feature>
<protein>
    <recommendedName>
        <fullName evidence="6">RanBP2-type domain-containing protein</fullName>
    </recommendedName>
</protein>
<dbReference type="SMART" id="SM00547">
    <property type="entry name" value="ZnF_RBZ"/>
    <property type="match status" value="1"/>
</dbReference>
<evidence type="ECO:0000256" key="5">
    <source>
        <dbReference type="SAM" id="MobiDB-lite"/>
    </source>
</evidence>
<dbReference type="RefSeq" id="XP_029737991.1">
    <property type="nucleotide sequence ID" value="XM_029885425.1"/>
</dbReference>
<feature type="compositionally biased region" description="Basic and acidic residues" evidence="5">
    <location>
        <begin position="549"/>
        <end position="576"/>
    </location>
</feature>
<dbReference type="AlphaFoldDB" id="A0A4U7KPW2"/>
<gene>
    <name evidence="7" type="ORF">EX895_004831</name>
</gene>
<evidence type="ECO:0000256" key="2">
    <source>
        <dbReference type="ARBA" id="ARBA00022771"/>
    </source>
</evidence>
<evidence type="ECO:0000313" key="8">
    <source>
        <dbReference type="Proteomes" id="UP000306050"/>
    </source>
</evidence>
<organism evidence="7 8">
    <name type="scientific">Sporisorium graminicola</name>
    <dbReference type="NCBI Taxonomy" id="280036"/>
    <lineage>
        <taxon>Eukaryota</taxon>
        <taxon>Fungi</taxon>
        <taxon>Dikarya</taxon>
        <taxon>Basidiomycota</taxon>
        <taxon>Ustilaginomycotina</taxon>
        <taxon>Ustilaginomycetes</taxon>
        <taxon>Ustilaginales</taxon>
        <taxon>Ustilaginaceae</taxon>
        <taxon>Sporisorium</taxon>
    </lineage>
</organism>
<feature type="domain" description="RanBP2-type" evidence="6">
    <location>
        <begin position="178"/>
        <end position="201"/>
    </location>
</feature>
<feature type="compositionally biased region" description="Polar residues" evidence="5">
    <location>
        <begin position="465"/>
        <end position="481"/>
    </location>
</feature>
<comment type="caution">
    <text evidence="7">The sequence shown here is derived from an EMBL/GenBank/DDBJ whole genome shotgun (WGS) entry which is preliminary data.</text>
</comment>
<feature type="compositionally biased region" description="Gly residues" evidence="5">
    <location>
        <begin position="527"/>
        <end position="538"/>
    </location>
</feature>
<proteinExistence type="predicted"/>
<evidence type="ECO:0000259" key="6">
    <source>
        <dbReference type="PROSITE" id="PS50199"/>
    </source>
</evidence>
<keyword evidence="8" id="KW-1185">Reference proteome</keyword>